<dbReference type="EMBL" id="CABFWE030000011">
    <property type="protein sequence ID" value="CAD7052189.1"/>
    <property type="molecule type" value="Genomic_DNA"/>
</dbReference>
<gene>
    <name evidence="2" type="ORF">RHAB21_04411</name>
</gene>
<proteinExistence type="predicted"/>
<feature type="chain" id="PRO_5047512848" evidence="1">
    <location>
        <begin position="25"/>
        <end position="80"/>
    </location>
</feature>
<protein>
    <submittedName>
        <fullName evidence="2">Uncharacterized protein</fullName>
    </submittedName>
</protein>
<keyword evidence="3" id="KW-1185">Reference proteome</keyword>
<dbReference type="Proteomes" id="UP000601041">
    <property type="component" value="Unassembled WGS sequence"/>
</dbReference>
<name>A0ABM8PWG0_9HYPH</name>
<accession>A0ABM8PWG0</accession>
<organism evidence="2 3">
    <name type="scientific">Pseudorhizobium halotolerans</name>
    <dbReference type="NCBI Taxonomy" id="1233081"/>
    <lineage>
        <taxon>Bacteria</taxon>
        <taxon>Pseudomonadati</taxon>
        <taxon>Pseudomonadota</taxon>
        <taxon>Alphaproteobacteria</taxon>
        <taxon>Hyphomicrobiales</taxon>
        <taxon>Rhizobiaceae</taxon>
        <taxon>Rhizobium/Agrobacterium group</taxon>
        <taxon>Pseudorhizobium</taxon>
    </lineage>
</organism>
<reference evidence="2 3" key="1">
    <citation type="submission" date="2020-11" db="EMBL/GenBank/DDBJ databases">
        <authorList>
            <person name="Lassalle F."/>
        </authorList>
    </citation>
    <scope>NUCLEOTIDE SEQUENCE [LARGE SCALE GENOMIC DNA]</scope>
    <source>
        <strain evidence="2 3">AB21</strain>
    </source>
</reference>
<sequence>MKIKNTIFAVAFIAAAALGTAASAAEGEYYPGAGGSTGAAHTPGVDFFRTQGINPVLPRPMTDSRTIDSGDYYEGVVRNR</sequence>
<keyword evidence="1" id="KW-0732">Signal</keyword>
<evidence type="ECO:0000313" key="3">
    <source>
        <dbReference type="Proteomes" id="UP000601041"/>
    </source>
</evidence>
<evidence type="ECO:0000313" key="2">
    <source>
        <dbReference type="EMBL" id="CAD7052189.1"/>
    </source>
</evidence>
<comment type="caution">
    <text evidence="2">The sequence shown here is derived from an EMBL/GenBank/DDBJ whole genome shotgun (WGS) entry which is preliminary data.</text>
</comment>
<feature type="signal peptide" evidence="1">
    <location>
        <begin position="1"/>
        <end position="24"/>
    </location>
</feature>
<dbReference type="RefSeq" id="WP_142589501.1">
    <property type="nucleotide sequence ID" value="NZ_CABFWE030000011.1"/>
</dbReference>
<evidence type="ECO:0000256" key="1">
    <source>
        <dbReference type="SAM" id="SignalP"/>
    </source>
</evidence>